<dbReference type="PANTHER" id="PTHR31875">
    <property type="entry name" value="PROTEIN DEHYDRATION-INDUCED 19"/>
    <property type="match status" value="1"/>
</dbReference>
<dbReference type="InterPro" id="IPR033347">
    <property type="entry name" value="Di19"/>
</dbReference>
<dbReference type="EMBL" id="CM007385">
    <property type="protein sequence ID" value="ONK67969.1"/>
    <property type="molecule type" value="Genomic_DNA"/>
</dbReference>
<dbReference type="PANTHER" id="PTHR31875:SF24">
    <property type="entry name" value="PROTEIN DEHYDRATION-INDUCED 19 HOMOLOG 5"/>
    <property type="match status" value="1"/>
</dbReference>
<dbReference type="OMA" id="CYVEIEL"/>
<sequence>MQLTSLSSNSYPADDGGGTWDYFPCPYCYVEIEVPVLSTHLLEEHCFDIKNSVCPLCAANPAKDMIEHMTVQHAYFLKRTKSRRANLWCGNPESVGKEPYGHNCFDRGPTEKRGSLSDSVSGPLLSSFVYNLSFTDSKNHREDNSDAAELDPSSLHEQSLDMSLSNQVLEKDYELRSQMAFFAQLMILSTIF</sequence>
<dbReference type="InterPro" id="IPR008598">
    <property type="entry name" value="Di19_Zn-bd"/>
</dbReference>
<dbReference type="Pfam" id="PF05605">
    <property type="entry name" value="zf-Di19"/>
    <property type="match status" value="1"/>
</dbReference>
<protein>
    <recommendedName>
        <fullName evidence="6">Drought induced 19 protein type zinc-binding domain-containing protein</fullName>
    </recommendedName>
</protein>
<gene>
    <name evidence="4" type="ORF">A4U43_C05F5730</name>
</gene>
<feature type="domain" description="Di19 C-terminal" evidence="3">
    <location>
        <begin position="115"/>
        <end position="191"/>
    </location>
</feature>
<evidence type="ECO:0000313" key="4">
    <source>
        <dbReference type="EMBL" id="ONK67969.1"/>
    </source>
</evidence>
<proteinExistence type="inferred from homology"/>
<organism evidence="4 5">
    <name type="scientific">Asparagus officinalis</name>
    <name type="common">Garden asparagus</name>
    <dbReference type="NCBI Taxonomy" id="4686"/>
    <lineage>
        <taxon>Eukaryota</taxon>
        <taxon>Viridiplantae</taxon>
        <taxon>Streptophyta</taxon>
        <taxon>Embryophyta</taxon>
        <taxon>Tracheophyta</taxon>
        <taxon>Spermatophyta</taxon>
        <taxon>Magnoliopsida</taxon>
        <taxon>Liliopsida</taxon>
        <taxon>Asparagales</taxon>
        <taxon>Asparagaceae</taxon>
        <taxon>Asparagoideae</taxon>
        <taxon>Asparagus</taxon>
    </lineage>
</organism>
<evidence type="ECO:0000259" key="2">
    <source>
        <dbReference type="Pfam" id="PF05605"/>
    </source>
</evidence>
<feature type="domain" description="Di19 zinc-binding" evidence="2">
    <location>
        <begin position="22"/>
        <end position="74"/>
    </location>
</feature>
<reference evidence="5" key="1">
    <citation type="journal article" date="2017" name="Nat. Commun.">
        <title>The asparagus genome sheds light on the origin and evolution of a young Y chromosome.</title>
        <authorList>
            <person name="Harkess A."/>
            <person name="Zhou J."/>
            <person name="Xu C."/>
            <person name="Bowers J.E."/>
            <person name="Van der Hulst R."/>
            <person name="Ayyampalayam S."/>
            <person name="Mercati F."/>
            <person name="Riccardi P."/>
            <person name="McKain M.R."/>
            <person name="Kakrana A."/>
            <person name="Tang H."/>
            <person name="Ray J."/>
            <person name="Groenendijk J."/>
            <person name="Arikit S."/>
            <person name="Mathioni S.M."/>
            <person name="Nakano M."/>
            <person name="Shan H."/>
            <person name="Telgmann-Rauber A."/>
            <person name="Kanno A."/>
            <person name="Yue Z."/>
            <person name="Chen H."/>
            <person name="Li W."/>
            <person name="Chen Y."/>
            <person name="Xu X."/>
            <person name="Zhang Y."/>
            <person name="Luo S."/>
            <person name="Chen H."/>
            <person name="Gao J."/>
            <person name="Mao Z."/>
            <person name="Pires J.C."/>
            <person name="Luo M."/>
            <person name="Kudrna D."/>
            <person name="Wing R.A."/>
            <person name="Meyers B.C."/>
            <person name="Yi K."/>
            <person name="Kong H."/>
            <person name="Lavrijsen P."/>
            <person name="Sunseri F."/>
            <person name="Falavigna A."/>
            <person name="Ye Y."/>
            <person name="Leebens-Mack J.H."/>
            <person name="Chen G."/>
        </authorList>
    </citation>
    <scope>NUCLEOTIDE SEQUENCE [LARGE SCALE GENOMIC DNA]</scope>
    <source>
        <strain evidence="5">cv. DH0086</strain>
    </source>
</reference>
<evidence type="ECO:0000313" key="5">
    <source>
        <dbReference type="Proteomes" id="UP000243459"/>
    </source>
</evidence>
<evidence type="ECO:0008006" key="6">
    <source>
        <dbReference type="Google" id="ProtNLM"/>
    </source>
</evidence>
<dbReference type="InterPro" id="IPR027935">
    <property type="entry name" value="Di19_C"/>
</dbReference>
<comment type="similarity">
    <text evidence="1">Belongs to the Di19 family.</text>
</comment>
<accession>A0A5P1ETC0</accession>
<evidence type="ECO:0000256" key="1">
    <source>
        <dbReference type="ARBA" id="ARBA00007109"/>
    </source>
</evidence>
<dbReference type="Pfam" id="PF14571">
    <property type="entry name" value="Di19_C"/>
    <property type="match status" value="1"/>
</dbReference>
<keyword evidence="5" id="KW-1185">Reference proteome</keyword>
<dbReference type="AlphaFoldDB" id="A0A5P1ETC0"/>
<dbReference type="Gramene" id="ONK67969">
    <property type="protein sequence ID" value="ONK67969"/>
    <property type="gene ID" value="A4U43_C05F5730"/>
</dbReference>
<dbReference type="Proteomes" id="UP000243459">
    <property type="component" value="Chromosome 5"/>
</dbReference>
<evidence type="ECO:0000259" key="3">
    <source>
        <dbReference type="Pfam" id="PF14571"/>
    </source>
</evidence>
<name>A0A5P1ETC0_ASPOF</name>